<dbReference type="AlphaFoldDB" id="A0A951U3T5"/>
<keyword evidence="4" id="KW-0418">Kinase</keyword>
<dbReference type="PANTHER" id="PTHR43065">
    <property type="entry name" value="SENSOR HISTIDINE KINASE"/>
    <property type="match status" value="1"/>
</dbReference>
<proteinExistence type="predicted"/>
<evidence type="ECO:0000256" key="3">
    <source>
        <dbReference type="ARBA" id="ARBA00022553"/>
    </source>
</evidence>
<evidence type="ECO:0000256" key="7">
    <source>
        <dbReference type="SAM" id="MobiDB-lite"/>
    </source>
</evidence>
<feature type="coiled-coil region" evidence="6">
    <location>
        <begin position="173"/>
        <end position="212"/>
    </location>
</feature>
<accession>A0A951U3T5</accession>
<dbReference type="GO" id="GO:0000155">
    <property type="term" value="F:phosphorelay sensor kinase activity"/>
    <property type="evidence" value="ECO:0007669"/>
    <property type="project" value="InterPro"/>
</dbReference>
<dbReference type="InterPro" id="IPR003018">
    <property type="entry name" value="GAF"/>
</dbReference>
<dbReference type="SMART" id="SM00387">
    <property type="entry name" value="HATPase_c"/>
    <property type="match status" value="1"/>
</dbReference>
<dbReference type="EC" id="2.7.13.3" evidence="2"/>
<gene>
    <name evidence="9" type="ORF">KME07_06180</name>
</gene>
<dbReference type="InterPro" id="IPR003661">
    <property type="entry name" value="HisK_dim/P_dom"/>
</dbReference>
<reference evidence="9" key="1">
    <citation type="submission" date="2021-05" db="EMBL/GenBank/DDBJ databases">
        <authorList>
            <person name="Pietrasiak N."/>
            <person name="Ward R."/>
            <person name="Stajich J.E."/>
            <person name="Kurbessoian T."/>
        </authorList>
    </citation>
    <scope>NUCLEOTIDE SEQUENCE</scope>
    <source>
        <strain evidence="9">GSE-TBD4-15B</strain>
    </source>
</reference>
<organism evidence="9 10">
    <name type="scientific">Pegethrix bostrychoides GSE-TBD4-15B</name>
    <dbReference type="NCBI Taxonomy" id="2839662"/>
    <lineage>
        <taxon>Bacteria</taxon>
        <taxon>Bacillati</taxon>
        <taxon>Cyanobacteriota</taxon>
        <taxon>Cyanophyceae</taxon>
        <taxon>Oculatellales</taxon>
        <taxon>Oculatellaceae</taxon>
        <taxon>Pegethrix</taxon>
    </lineage>
</organism>
<evidence type="ECO:0000313" key="10">
    <source>
        <dbReference type="Proteomes" id="UP000707356"/>
    </source>
</evidence>
<dbReference type="Gene3D" id="1.10.287.130">
    <property type="match status" value="1"/>
</dbReference>
<dbReference type="SUPFAM" id="SSF47384">
    <property type="entry name" value="Homodimeric domain of signal transducing histidine kinase"/>
    <property type="match status" value="1"/>
</dbReference>
<keyword evidence="3" id="KW-0597">Phosphoprotein</keyword>
<dbReference type="InterPro" id="IPR036890">
    <property type="entry name" value="HATPase_C_sf"/>
</dbReference>
<dbReference type="Gene3D" id="3.30.565.10">
    <property type="entry name" value="Histidine kinase-like ATPase, C-terminal domain"/>
    <property type="match status" value="1"/>
</dbReference>
<evidence type="ECO:0000256" key="4">
    <source>
        <dbReference type="ARBA" id="ARBA00022777"/>
    </source>
</evidence>
<dbReference type="Gene3D" id="3.30.450.40">
    <property type="match status" value="1"/>
</dbReference>
<dbReference type="Proteomes" id="UP000707356">
    <property type="component" value="Unassembled WGS sequence"/>
</dbReference>
<comment type="caution">
    <text evidence="9">The sequence shown here is derived from an EMBL/GenBank/DDBJ whole genome shotgun (WGS) entry which is preliminary data.</text>
</comment>
<dbReference type="SUPFAM" id="SSF55874">
    <property type="entry name" value="ATPase domain of HSP90 chaperone/DNA topoisomerase II/histidine kinase"/>
    <property type="match status" value="1"/>
</dbReference>
<evidence type="ECO:0000256" key="2">
    <source>
        <dbReference type="ARBA" id="ARBA00012438"/>
    </source>
</evidence>
<dbReference type="InterPro" id="IPR004358">
    <property type="entry name" value="Sig_transdc_His_kin-like_C"/>
</dbReference>
<feature type="domain" description="Histidine kinase" evidence="8">
    <location>
        <begin position="221"/>
        <end position="478"/>
    </location>
</feature>
<evidence type="ECO:0000256" key="6">
    <source>
        <dbReference type="SAM" id="Coils"/>
    </source>
</evidence>
<reference evidence="9" key="2">
    <citation type="journal article" date="2022" name="Microbiol. Resour. Announc.">
        <title>Metagenome Sequencing to Explore Phylogenomics of Terrestrial Cyanobacteria.</title>
        <authorList>
            <person name="Ward R.D."/>
            <person name="Stajich J.E."/>
            <person name="Johansen J.R."/>
            <person name="Huntemann M."/>
            <person name="Clum A."/>
            <person name="Foster B."/>
            <person name="Foster B."/>
            <person name="Roux S."/>
            <person name="Palaniappan K."/>
            <person name="Varghese N."/>
            <person name="Mukherjee S."/>
            <person name="Reddy T.B.K."/>
            <person name="Daum C."/>
            <person name="Copeland A."/>
            <person name="Chen I.A."/>
            <person name="Ivanova N.N."/>
            <person name="Kyrpides N.C."/>
            <person name="Shapiro N."/>
            <person name="Eloe-Fadrosh E.A."/>
            <person name="Pietrasiak N."/>
        </authorList>
    </citation>
    <scope>NUCLEOTIDE SEQUENCE</scope>
    <source>
        <strain evidence="9">GSE-TBD4-15B</strain>
    </source>
</reference>
<dbReference type="CDD" id="cd00082">
    <property type="entry name" value="HisKA"/>
    <property type="match status" value="1"/>
</dbReference>
<dbReference type="SMART" id="SM00388">
    <property type="entry name" value="HisKA"/>
    <property type="match status" value="1"/>
</dbReference>
<evidence type="ECO:0000256" key="1">
    <source>
        <dbReference type="ARBA" id="ARBA00000085"/>
    </source>
</evidence>
<dbReference type="Pfam" id="PF02518">
    <property type="entry name" value="HATPase_c"/>
    <property type="match status" value="1"/>
</dbReference>
<evidence type="ECO:0000256" key="5">
    <source>
        <dbReference type="ARBA" id="ARBA00023012"/>
    </source>
</evidence>
<dbReference type="InterPro" id="IPR005467">
    <property type="entry name" value="His_kinase_dom"/>
</dbReference>
<sequence length="478" mass="53567">MNSQPHPSNLVLEPQSPSSEHRHWETDLKLIVEGIASQIGTDFFRVCVRYLAELLQIRYAFIAEFIDGDNPKAKVLAFWAGDDFGANFEYVLTGTPCGIVVNQGLQIYESEIQQKFPEDIDLVTMGAESYLGIPICNSQGKTIGHIAGLHVQPLTRSYEEQAAILKIFAARSAAEIERQLTEQALKQQNLRLEEALMQLKQTQVQLIHAEKMSSLGNMVAGIAHEINNPISFIHGNLDHAHQYFDNLLKLIQLYQQEYPQPHPVIQDELETLDFDFIQTDLKQLFRSMQAGSQRIGEIVQSCRNFSRLDESTSKFADIHEGLESVLIIVEGRLQSSELSSRIEVVKEYGDLPQIYCFPAQLNQVFLNLLNNAIDALKEADQKRTLDESVANINTIRIRTVLTAEQQIEISISDNGLGISNETQSKVFDPFFTTKPVGKGTGLGLSISYQIITDLHRGAIEVDSHSGQGTTFTIRLPIE</sequence>
<name>A0A951U3T5_9CYAN</name>
<keyword evidence="6" id="KW-0175">Coiled coil</keyword>
<dbReference type="Pfam" id="PF01590">
    <property type="entry name" value="GAF"/>
    <property type="match status" value="1"/>
</dbReference>
<dbReference type="PANTHER" id="PTHR43065:SF50">
    <property type="entry name" value="HISTIDINE KINASE"/>
    <property type="match status" value="1"/>
</dbReference>
<feature type="region of interest" description="Disordered" evidence="7">
    <location>
        <begin position="1"/>
        <end position="20"/>
    </location>
</feature>
<evidence type="ECO:0000313" key="9">
    <source>
        <dbReference type="EMBL" id="MBW4465014.1"/>
    </source>
</evidence>
<dbReference type="PROSITE" id="PS50109">
    <property type="entry name" value="HIS_KIN"/>
    <property type="match status" value="1"/>
</dbReference>
<dbReference type="PRINTS" id="PR00344">
    <property type="entry name" value="BCTRLSENSOR"/>
</dbReference>
<comment type="catalytic activity">
    <reaction evidence="1">
        <text>ATP + protein L-histidine = ADP + protein N-phospho-L-histidine.</text>
        <dbReference type="EC" id="2.7.13.3"/>
    </reaction>
</comment>
<keyword evidence="5" id="KW-0902">Two-component regulatory system</keyword>
<dbReference type="InterPro" id="IPR029016">
    <property type="entry name" value="GAF-like_dom_sf"/>
</dbReference>
<evidence type="ECO:0000259" key="8">
    <source>
        <dbReference type="PROSITE" id="PS50109"/>
    </source>
</evidence>
<dbReference type="EMBL" id="JAHHHV010000028">
    <property type="protein sequence ID" value="MBW4465014.1"/>
    <property type="molecule type" value="Genomic_DNA"/>
</dbReference>
<dbReference type="InterPro" id="IPR036097">
    <property type="entry name" value="HisK_dim/P_sf"/>
</dbReference>
<keyword evidence="4" id="KW-0808">Transferase</keyword>
<dbReference type="InterPro" id="IPR003594">
    <property type="entry name" value="HATPase_dom"/>
</dbReference>
<dbReference type="SUPFAM" id="SSF55781">
    <property type="entry name" value="GAF domain-like"/>
    <property type="match status" value="1"/>
</dbReference>
<protein>
    <recommendedName>
        <fullName evidence="2">histidine kinase</fullName>
        <ecNumber evidence="2">2.7.13.3</ecNumber>
    </recommendedName>
</protein>